<evidence type="ECO:0000256" key="4">
    <source>
        <dbReference type="ARBA" id="ARBA00022475"/>
    </source>
</evidence>
<dbReference type="STRING" id="1121256.SAMN02746089_02188"/>
<evidence type="ECO:0000256" key="1">
    <source>
        <dbReference type="ARBA" id="ARBA00004651"/>
    </source>
</evidence>
<dbReference type="Proteomes" id="UP000184088">
    <property type="component" value="Unassembled WGS sequence"/>
</dbReference>
<keyword evidence="3 10" id="KW-0813">Transport</keyword>
<dbReference type="NCBIfam" id="TIGR00810">
    <property type="entry name" value="secG"/>
    <property type="match status" value="1"/>
</dbReference>
<evidence type="ECO:0000256" key="6">
    <source>
        <dbReference type="ARBA" id="ARBA00022927"/>
    </source>
</evidence>
<dbReference type="Pfam" id="PF03840">
    <property type="entry name" value="SecG"/>
    <property type="match status" value="1"/>
</dbReference>
<evidence type="ECO:0000256" key="9">
    <source>
        <dbReference type="ARBA" id="ARBA00023136"/>
    </source>
</evidence>
<evidence type="ECO:0000313" key="11">
    <source>
        <dbReference type="EMBL" id="SHF57791.1"/>
    </source>
</evidence>
<organism evidence="11 12">
    <name type="scientific">Caldanaerobius fijiensis DSM 17918</name>
    <dbReference type="NCBI Taxonomy" id="1121256"/>
    <lineage>
        <taxon>Bacteria</taxon>
        <taxon>Bacillati</taxon>
        <taxon>Bacillota</taxon>
        <taxon>Clostridia</taxon>
        <taxon>Thermoanaerobacterales</taxon>
        <taxon>Thermoanaerobacteraceae</taxon>
        <taxon>Caldanaerobius</taxon>
    </lineage>
</organism>
<keyword evidence="4 10" id="KW-1003">Cell membrane</keyword>
<dbReference type="GO" id="GO:0043952">
    <property type="term" value="P:protein transport by the Sec complex"/>
    <property type="evidence" value="ECO:0007669"/>
    <property type="project" value="TreeGrafter"/>
</dbReference>
<comment type="subcellular location">
    <subcellularLocation>
        <location evidence="1 10">Cell membrane</location>
        <topology evidence="1 10">Multi-pass membrane protein</topology>
    </subcellularLocation>
</comment>
<evidence type="ECO:0000256" key="10">
    <source>
        <dbReference type="RuleBase" id="RU365087"/>
    </source>
</evidence>
<dbReference type="GO" id="GO:0065002">
    <property type="term" value="P:intracellular protein transmembrane transport"/>
    <property type="evidence" value="ECO:0007669"/>
    <property type="project" value="TreeGrafter"/>
</dbReference>
<keyword evidence="12" id="KW-1185">Reference proteome</keyword>
<evidence type="ECO:0000256" key="7">
    <source>
        <dbReference type="ARBA" id="ARBA00022989"/>
    </source>
</evidence>
<feature type="transmembrane region" description="Helical" evidence="10">
    <location>
        <begin position="53"/>
        <end position="76"/>
    </location>
</feature>
<name>A0A1M5CST7_9THEO</name>
<dbReference type="PANTHER" id="PTHR34182">
    <property type="entry name" value="PROTEIN-EXPORT MEMBRANE PROTEIN SECG"/>
    <property type="match status" value="1"/>
</dbReference>
<dbReference type="GO" id="GO:0009306">
    <property type="term" value="P:protein secretion"/>
    <property type="evidence" value="ECO:0007669"/>
    <property type="project" value="UniProtKB-UniRule"/>
</dbReference>
<comment type="caution">
    <text evidence="10">Lacks conserved residue(s) required for the propagation of feature annotation.</text>
</comment>
<dbReference type="AlphaFoldDB" id="A0A1M5CST7"/>
<keyword evidence="9 10" id="KW-0472">Membrane</keyword>
<evidence type="ECO:0000256" key="3">
    <source>
        <dbReference type="ARBA" id="ARBA00022448"/>
    </source>
</evidence>
<dbReference type="OrthoDB" id="1651166at2"/>
<evidence type="ECO:0000256" key="8">
    <source>
        <dbReference type="ARBA" id="ARBA00023010"/>
    </source>
</evidence>
<evidence type="ECO:0000256" key="5">
    <source>
        <dbReference type="ARBA" id="ARBA00022692"/>
    </source>
</evidence>
<dbReference type="InterPro" id="IPR004692">
    <property type="entry name" value="SecG"/>
</dbReference>
<dbReference type="GO" id="GO:0005886">
    <property type="term" value="C:plasma membrane"/>
    <property type="evidence" value="ECO:0007669"/>
    <property type="project" value="UniProtKB-SubCell"/>
</dbReference>
<dbReference type="RefSeq" id="WP_073345239.1">
    <property type="nucleotide sequence ID" value="NZ_FQVH01000030.1"/>
</dbReference>
<dbReference type="GO" id="GO:0015450">
    <property type="term" value="F:protein-transporting ATPase activity"/>
    <property type="evidence" value="ECO:0007669"/>
    <property type="project" value="UniProtKB-UniRule"/>
</dbReference>
<dbReference type="PANTHER" id="PTHR34182:SF1">
    <property type="entry name" value="PROTEIN-EXPORT MEMBRANE PROTEIN SECG"/>
    <property type="match status" value="1"/>
</dbReference>
<gene>
    <name evidence="11" type="ORF">SAMN02746089_02188</name>
</gene>
<keyword evidence="8 10" id="KW-0811">Translocation</keyword>
<evidence type="ECO:0000313" key="12">
    <source>
        <dbReference type="Proteomes" id="UP000184088"/>
    </source>
</evidence>
<keyword evidence="7 10" id="KW-1133">Transmembrane helix</keyword>
<reference evidence="11 12" key="1">
    <citation type="submission" date="2016-11" db="EMBL/GenBank/DDBJ databases">
        <authorList>
            <person name="Jaros S."/>
            <person name="Januszkiewicz K."/>
            <person name="Wedrychowicz H."/>
        </authorList>
    </citation>
    <scope>NUCLEOTIDE SEQUENCE [LARGE SCALE GENOMIC DNA]</scope>
    <source>
        <strain evidence="11 12">DSM 17918</strain>
    </source>
</reference>
<protein>
    <recommendedName>
        <fullName evidence="10">Protein-export membrane protein SecG</fullName>
    </recommendedName>
</protein>
<keyword evidence="5 10" id="KW-0812">Transmembrane</keyword>
<evidence type="ECO:0000256" key="2">
    <source>
        <dbReference type="ARBA" id="ARBA00008445"/>
    </source>
</evidence>
<comment type="similarity">
    <text evidence="2 10">Belongs to the SecG family.</text>
</comment>
<comment type="function">
    <text evidence="10">Involved in protein export. Participates in an early event of protein translocation.</text>
</comment>
<accession>A0A1M5CST7</accession>
<dbReference type="EMBL" id="FQVH01000030">
    <property type="protein sequence ID" value="SHF57791.1"/>
    <property type="molecule type" value="Genomic_DNA"/>
</dbReference>
<keyword evidence="6 10" id="KW-0653">Protein transport</keyword>
<proteinExistence type="inferred from homology"/>
<sequence length="77" mass="8008">MRILVSVIHVIVSLVMIASILMQSSKAAGLSGAIGGGAETFFGKNKGRTMDALFAKITEVSAAIFIVTSVLLSLLIK</sequence>
<dbReference type="PRINTS" id="PR01651">
    <property type="entry name" value="SECGEXPORT"/>
</dbReference>